<feature type="compositionally biased region" description="Polar residues" evidence="1">
    <location>
        <begin position="158"/>
        <end position="184"/>
    </location>
</feature>
<protein>
    <recommendedName>
        <fullName evidence="3">Mediator-associated protein 2</fullName>
    </recommendedName>
</protein>
<dbReference type="AlphaFoldDB" id="A0AAW2WBH2"/>
<evidence type="ECO:0008006" key="3">
    <source>
        <dbReference type="Google" id="ProtNLM"/>
    </source>
</evidence>
<accession>A0AAW2WBH2</accession>
<reference evidence="2" key="1">
    <citation type="submission" date="2020-06" db="EMBL/GenBank/DDBJ databases">
        <authorList>
            <person name="Li T."/>
            <person name="Hu X."/>
            <person name="Zhang T."/>
            <person name="Song X."/>
            <person name="Zhang H."/>
            <person name="Dai N."/>
            <person name="Sheng W."/>
            <person name="Hou X."/>
            <person name="Wei L."/>
        </authorList>
    </citation>
    <scope>NUCLEOTIDE SEQUENCE</scope>
    <source>
        <strain evidence="2">KEN1</strain>
        <tissue evidence="2">Leaf</tissue>
    </source>
</reference>
<evidence type="ECO:0000313" key="2">
    <source>
        <dbReference type="EMBL" id="KAL0438121.1"/>
    </source>
</evidence>
<organism evidence="2">
    <name type="scientific">Sesamum latifolium</name>
    <dbReference type="NCBI Taxonomy" id="2727402"/>
    <lineage>
        <taxon>Eukaryota</taxon>
        <taxon>Viridiplantae</taxon>
        <taxon>Streptophyta</taxon>
        <taxon>Embryophyta</taxon>
        <taxon>Tracheophyta</taxon>
        <taxon>Spermatophyta</taxon>
        <taxon>Magnoliopsida</taxon>
        <taxon>eudicotyledons</taxon>
        <taxon>Gunneridae</taxon>
        <taxon>Pentapetalae</taxon>
        <taxon>asterids</taxon>
        <taxon>lamiids</taxon>
        <taxon>Lamiales</taxon>
        <taxon>Pedaliaceae</taxon>
        <taxon>Sesamum</taxon>
    </lineage>
</organism>
<feature type="region of interest" description="Disordered" evidence="1">
    <location>
        <begin position="125"/>
        <end position="240"/>
    </location>
</feature>
<gene>
    <name evidence="2" type="ORF">Slati_2295100</name>
</gene>
<feature type="compositionally biased region" description="Polar residues" evidence="1">
    <location>
        <begin position="209"/>
        <end position="224"/>
    </location>
</feature>
<feature type="compositionally biased region" description="Low complexity" evidence="1">
    <location>
        <begin position="137"/>
        <end position="151"/>
    </location>
</feature>
<evidence type="ECO:0000256" key="1">
    <source>
        <dbReference type="SAM" id="MobiDB-lite"/>
    </source>
</evidence>
<sequence>MDGSAQTDYQPPQGFVEDKRDPLVDLNLTDSTELWLIQWPINQPPDFDGQHVSLNLKNDGCLGTLEALLHLPAHFFSMAYYAGKSYEVVSFKSQGPEATVFLSSASEAKIAGKISRRVSLIHYPEPSELQKRNNLNSSQSQRSSAATSTMSGRRFATPSRSVRPKNSQAMSGYSTPSSKSSVSGLSEPPKPPKRKRVDEQNRSVEHSTQDSGKGNSAVTSTGSLGHSEDRKSKKKKKTGN</sequence>
<reference evidence="2" key="2">
    <citation type="journal article" date="2024" name="Plant">
        <title>Genomic evolution and insights into agronomic trait innovations of Sesamum species.</title>
        <authorList>
            <person name="Miao H."/>
            <person name="Wang L."/>
            <person name="Qu L."/>
            <person name="Liu H."/>
            <person name="Sun Y."/>
            <person name="Le M."/>
            <person name="Wang Q."/>
            <person name="Wei S."/>
            <person name="Zheng Y."/>
            <person name="Lin W."/>
            <person name="Duan Y."/>
            <person name="Cao H."/>
            <person name="Xiong S."/>
            <person name="Wang X."/>
            <person name="Wei L."/>
            <person name="Li C."/>
            <person name="Ma Q."/>
            <person name="Ju M."/>
            <person name="Zhao R."/>
            <person name="Li G."/>
            <person name="Mu C."/>
            <person name="Tian Q."/>
            <person name="Mei H."/>
            <person name="Zhang T."/>
            <person name="Gao T."/>
            <person name="Zhang H."/>
        </authorList>
    </citation>
    <scope>NUCLEOTIDE SEQUENCE</scope>
    <source>
        <strain evidence="2">KEN1</strain>
    </source>
</reference>
<dbReference type="PANTHER" id="PTHR36407">
    <property type="entry name" value="MEDIATOR-ASSOCIATED PROTEIN 2"/>
    <property type="match status" value="1"/>
</dbReference>
<proteinExistence type="predicted"/>
<comment type="caution">
    <text evidence="2">The sequence shown here is derived from an EMBL/GenBank/DDBJ whole genome shotgun (WGS) entry which is preliminary data.</text>
</comment>
<name>A0AAW2WBH2_9LAMI</name>
<feature type="compositionally biased region" description="Basic and acidic residues" evidence="1">
    <location>
        <begin position="196"/>
        <end position="208"/>
    </location>
</feature>
<dbReference type="InterPro" id="IPR038823">
    <property type="entry name" value="MED2_plant"/>
</dbReference>
<dbReference type="PANTHER" id="PTHR36407:SF1">
    <property type="entry name" value="MEDIATOR-ASSOCIATED PROTEIN 2"/>
    <property type="match status" value="1"/>
</dbReference>
<dbReference type="EMBL" id="JACGWN010000008">
    <property type="protein sequence ID" value="KAL0438121.1"/>
    <property type="molecule type" value="Genomic_DNA"/>
</dbReference>